<feature type="binding site" evidence="12">
    <location>
        <begin position="230"/>
        <end position="232"/>
    </location>
    <ligand>
        <name>L-serine</name>
        <dbReference type="ChEBI" id="CHEBI:33384"/>
    </ligand>
</feature>
<reference evidence="17 18" key="1">
    <citation type="submission" date="2020-07" db="EMBL/GenBank/DDBJ databases">
        <title>Alkalicella. sp. LB2 genome.</title>
        <authorList>
            <person name="Postec A."/>
            <person name="Quemeneur M."/>
        </authorList>
    </citation>
    <scope>NUCLEOTIDE SEQUENCE [LARGE SCALE GENOMIC DNA]</scope>
    <source>
        <strain evidence="17 18">LB2</strain>
    </source>
</reference>
<dbReference type="InterPro" id="IPR010978">
    <property type="entry name" value="tRNA-bd_arm"/>
</dbReference>
<keyword evidence="7 12" id="KW-0067">ATP-binding</keyword>
<feature type="coiled-coil region" evidence="15">
    <location>
        <begin position="45"/>
        <end position="96"/>
    </location>
</feature>
<evidence type="ECO:0000313" key="18">
    <source>
        <dbReference type="Proteomes" id="UP000516160"/>
    </source>
</evidence>
<dbReference type="GO" id="GO:0005737">
    <property type="term" value="C:cytoplasm"/>
    <property type="evidence" value="ECO:0007669"/>
    <property type="project" value="UniProtKB-SubCell"/>
</dbReference>
<dbReference type="InterPro" id="IPR002314">
    <property type="entry name" value="aa-tRNA-synt_IIb"/>
</dbReference>
<dbReference type="NCBIfam" id="TIGR00414">
    <property type="entry name" value="serS"/>
    <property type="match status" value="1"/>
</dbReference>
<evidence type="ECO:0000256" key="4">
    <source>
        <dbReference type="ARBA" id="ARBA00022490"/>
    </source>
</evidence>
<feature type="binding site" evidence="13">
    <location>
        <position position="261"/>
    </location>
    <ligand>
        <name>L-serine</name>
        <dbReference type="ChEBI" id="CHEBI:33384"/>
    </ligand>
</feature>
<comment type="function">
    <text evidence="12">Catalyzes the attachment of serine to tRNA(Ser). Is also able to aminoacylate tRNA(Sec) with serine, to form the misacylated tRNA L-seryl-tRNA(Sec), which will be further converted into selenocysteinyl-tRNA(Sec).</text>
</comment>
<comment type="pathway">
    <text evidence="2 12">Aminoacyl-tRNA biosynthesis; selenocysteinyl-tRNA(Sec) biosynthesis; L-seryl-tRNA(Sec) from L-serine and tRNA(Sec): step 1/1.</text>
</comment>
<sequence>MLDLKVLRQNPEYIKDSLQNRKEDPSIVDQILELDIQKRENLTEVESLKRLRNETSQEIARLKKAKEECEDKVLEMRQVGEKIKELDDTIRDIDERISDIVLRIPNTPHGTVPVGKSEDDNIEVKKNGEPTTFNFEPKPHWDIATELDILDFERAGKVTGSRFTFYKGLGARLERALINFMLDNHIERGYTELLTPLMVNKDSMTGTGQLPKFEEDAFSIENNGYYLIPTAEVPVTNYHRDEILDGKLLPIMYTAYSACFRAEAGAHGRDTRGLIRQHQFNKVELVKFVNPDNSYEELEKLLLDSENILRKLGLPYRVVNLCTGDIGFSAAKTYDIEVWLPSFNTYREISSCSNFEDFQARRANIKFRPAPKEKAQLVHTLNGSGLAVGRTVAAILENYQLEDGTVAIPKALHPYMGGLEKITKGN</sequence>
<keyword evidence="8 12" id="KW-0648">Protein biosynthesis</keyword>
<dbReference type="HAMAP" id="MF_00176">
    <property type="entry name" value="Ser_tRNA_synth_type1"/>
    <property type="match status" value="1"/>
</dbReference>
<dbReference type="PRINTS" id="PR00981">
    <property type="entry name" value="TRNASYNTHSER"/>
</dbReference>
<evidence type="ECO:0000256" key="12">
    <source>
        <dbReference type="HAMAP-Rule" id="MF_00176"/>
    </source>
</evidence>
<feature type="binding site" evidence="12">
    <location>
        <position position="384"/>
    </location>
    <ligand>
        <name>L-serine</name>
        <dbReference type="ChEBI" id="CHEBI:33384"/>
    </ligand>
</feature>
<comment type="caution">
    <text evidence="12">Lacks conserved residue(s) required for the propagation of feature annotation.</text>
</comment>
<evidence type="ECO:0000256" key="6">
    <source>
        <dbReference type="ARBA" id="ARBA00022741"/>
    </source>
</evidence>
<evidence type="ECO:0000256" key="9">
    <source>
        <dbReference type="ARBA" id="ARBA00023146"/>
    </source>
</evidence>
<feature type="binding site" evidence="12 14">
    <location>
        <begin position="348"/>
        <end position="351"/>
    </location>
    <ligand>
        <name>ATP</name>
        <dbReference type="ChEBI" id="CHEBI:30616"/>
    </ligand>
</feature>
<comment type="subunit">
    <text evidence="12">Homodimer. The tRNA molecule binds across the dimer.</text>
</comment>
<dbReference type="GO" id="GO:0140096">
    <property type="term" value="F:catalytic activity, acting on a protein"/>
    <property type="evidence" value="ECO:0007669"/>
    <property type="project" value="UniProtKB-ARBA"/>
</dbReference>
<comment type="catalytic activity">
    <reaction evidence="10 12">
        <text>tRNA(Sec) + L-serine + ATP = L-seryl-tRNA(Sec) + AMP + diphosphate + H(+)</text>
        <dbReference type="Rhea" id="RHEA:42580"/>
        <dbReference type="Rhea" id="RHEA-COMP:9742"/>
        <dbReference type="Rhea" id="RHEA-COMP:10128"/>
        <dbReference type="ChEBI" id="CHEBI:15378"/>
        <dbReference type="ChEBI" id="CHEBI:30616"/>
        <dbReference type="ChEBI" id="CHEBI:33019"/>
        <dbReference type="ChEBI" id="CHEBI:33384"/>
        <dbReference type="ChEBI" id="CHEBI:78442"/>
        <dbReference type="ChEBI" id="CHEBI:78533"/>
        <dbReference type="ChEBI" id="CHEBI:456215"/>
        <dbReference type="EC" id="6.1.1.11"/>
    </reaction>
</comment>
<comment type="domain">
    <text evidence="12">Consists of two distinct domains, a catalytic core and a N-terminal extension that is involved in tRNA binding.</text>
</comment>
<proteinExistence type="inferred from homology"/>
<evidence type="ECO:0000256" key="2">
    <source>
        <dbReference type="ARBA" id="ARBA00005045"/>
    </source>
</evidence>
<feature type="binding site" evidence="13">
    <location>
        <position position="382"/>
    </location>
    <ligand>
        <name>L-serine</name>
        <dbReference type="ChEBI" id="CHEBI:33384"/>
    </ligand>
</feature>
<dbReference type="Pfam" id="PF02403">
    <property type="entry name" value="Seryl_tRNA_N"/>
    <property type="match status" value="1"/>
</dbReference>
<dbReference type="InterPro" id="IPR015866">
    <property type="entry name" value="Ser-tRNA-synth_1_N"/>
</dbReference>
<keyword evidence="9 12" id="KW-0030">Aminoacyl-tRNA synthetase</keyword>
<dbReference type="GO" id="GO:0005524">
    <property type="term" value="F:ATP binding"/>
    <property type="evidence" value="ECO:0007669"/>
    <property type="project" value="UniProtKB-UniRule"/>
</dbReference>
<dbReference type="Gene3D" id="1.10.287.40">
    <property type="entry name" value="Serine-tRNA synthetase, tRNA binding domain"/>
    <property type="match status" value="1"/>
</dbReference>
<keyword evidence="6 12" id="KW-0547">Nucleotide-binding</keyword>
<evidence type="ECO:0000259" key="16">
    <source>
        <dbReference type="PROSITE" id="PS50862"/>
    </source>
</evidence>
<accession>A0A7G9W8H3</accession>
<keyword evidence="18" id="KW-1185">Reference proteome</keyword>
<evidence type="ECO:0000256" key="13">
    <source>
        <dbReference type="PIRSR" id="PIRSR001529-1"/>
    </source>
</evidence>
<evidence type="ECO:0000313" key="17">
    <source>
        <dbReference type="EMBL" id="QNO14985.1"/>
    </source>
</evidence>
<dbReference type="EC" id="6.1.1.11" evidence="12"/>
<feature type="binding site" evidence="13">
    <location>
        <position position="230"/>
    </location>
    <ligand>
        <name>L-serine</name>
        <dbReference type="ChEBI" id="CHEBI:33384"/>
    </ligand>
</feature>
<feature type="binding site" evidence="12 13">
    <location>
        <position position="284"/>
    </location>
    <ligand>
        <name>L-serine</name>
        <dbReference type="ChEBI" id="CHEBI:33384"/>
    </ligand>
</feature>
<evidence type="ECO:0000256" key="8">
    <source>
        <dbReference type="ARBA" id="ARBA00022917"/>
    </source>
</evidence>
<evidence type="ECO:0000256" key="1">
    <source>
        <dbReference type="ARBA" id="ARBA00004496"/>
    </source>
</evidence>
<dbReference type="Gene3D" id="3.30.930.10">
    <property type="entry name" value="Bira Bifunctional Protein, Domain 2"/>
    <property type="match status" value="1"/>
</dbReference>
<dbReference type="GO" id="GO:0006434">
    <property type="term" value="P:seryl-tRNA aminoacylation"/>
    <property type="evidence" value="ECO:0007669"/>
    <property type="project" value="UniProtKB-UniRule"/>
</dbReference>
<dbReference type="SUPFAM" id="SSF55681">
    <property type="entry name" value="Class II aaRS and biotin synthetases"/>
    <property type="match status" value="1"/>
</dbReference>
<evidence type="ECO:0000256" key="3">
    <source>
        <dbReference type="ARBA" id="ARBA00010728"/>
    </source>
</evidence>
<evidence type="ECO:0000256" key="10">
    <source>
        <dbReference type="ARBA" id="ARBA00047929"/>
    </source>
</evidence>
<evidence type="ECO:0000256" key="11">
    <source>
        <dbReference type="ARBA" id="ARBA00048823"/>
    </source>
</evidence>
<dbReference type="SUPFAM" id="SSF46589">
    <property type="entry name" value="tRNA-binding arm"/>
    <property type="match status" value="1"/>
</dbReference>
<evidence type="ECO:0000256" key="15">
    <source>
        <dbReference type="SAM" id="Coils"/>
    </source>
</evidence>
<dbReference type="PIRSF" id="PIRSF001529">
    <property type="entry name" value="Ser-tRNA-synth_IIa"/>
    <property type="match status" value="1"/>
</dbReference>
<dbReference type="CDD" id="cd00770">
    <property type="entry name" value="SerRS_core"/>
    <property type="match status" value="1"/>
</dbReference>
<keyword evidence="5 12" id="KW-0436">Ligase</keyword>
<feature type="domain" description="Aminoacyl-transfer RNA synthetases class-II family profile" evidence="16">
    <location>
        <begin position="172"/>
        <end position="409"/>
    </location>
</feature>
<evidence type="ECO:0000256" key="14">
    <source>
        <dbReference type="PIRSR" id="PIRSR001529-2"/>
    </source>
</evidence>
<dbReference type="GO" id="GO:0016740">
    <property type="term" value="F:transferase activity"/>
    <property type="evidence" value="ECO:0007669"/>
    <property type="project" value="UniProtKB-ARBA"/>
</dbReference>
<dbReference type="PANTHER" id="PTHR43697:SF1">
    <property type="entry name" value="SERINE--TRNA LIGASE"/>
    <property type="match status" value="1"/>
</dbReference>
<evidence type="ECO:0000256" key="7">
    <source>
        <dbReference type="ARBA" id="ARBA00022840"/>
    </source>
</evidence>
<dbReference type="GO" id="GO:0004828">
    <property type="term" value="F:serine-tRNA ligase activity"/>
    <property type="evidence" value="ECO:0007669"/>
    <property type="project" value="UniProtKB-UniRule"/>
</dbReference>
<protein>
    <recommendedName>
        <fullName evidence="12">Serine--tRNA ligase</fullName>
        <ecNumber evidence="12">6.1.1.11</ecNumber>
    </recommendedName>
    <alternativeName>
        <fullName evidence="12">Seryl-tRNA synthetase</fullName>
        <shortName evidence="12">SerRS</shortName>
    </alternativeName>
    <alternativeName>
        <fullName evidence="12">Seryl-tRNA(Ser/Sec) synthetase</fullName>
    </alternativeName>
</protein>
<keyword evidence="4 12" id="KW-0963">Cytoplasm</keyword>
<dbReference type="EMBL" id="CP058559">
    <property type="protein sequence ID" value="QNO14985.1"/>
    <property type="molecule type" value="Genomic_DNA"/>
</dbReference>
<dbReference type="InterPro" id="IPR042103">
    <property type="entry name" value="SerRS_1_N_sf"/>
</dbReference>
<comment type="catalytic activity">
    <reaction evidence="11 12">
        <text>tRNA(Ser) + L-serine + ATP = L-seryl-tRNA(Ser) + AMP + diphosphate + H(+)</text>
        <dbReference type="Rhea" id="RHEA:12292"/>
        <dbReference type="Rhea" id="RHEA-COMP:9669"/>
        <dbReference type="Rhea" id="RHEA-COMP:9703"/>
        <dbReference type="ChEBI" id="CHEBI:15378"/>
        <dbReference type="ChEBI" id="CHEBI:30616"/>
        <dbReference type="ChEBI" id="CHEBI:33019"/>
        <dbReference type="ChEBI" id="CHEBI:33384"/>
        <dbReference type="ChEBI" id="CHEBI:78442"/>
        <dbReference type="ChEBI" id="CHEBI:78533"/>
        <dbReference type="ChEBI" id="CHEBI:456215"/>
        <dbReference type="EC" id="6.1.1.11"/>
    </reaction>
</comment>
<evidence type="ECO:0000256" key="5">
    <source>
        <dbReference type="ARBA" id="ARBA00022598"/>
    </source>
</evidence>
<dbReference type="InterPro" id="IPR002317">
    <property type="entry name" value="Ser-tRNA-ligase_type_1"/>
</dbReference>
<dbReference type="InterPro" id="IPR045864">
    <property type="entry name" value="aa-tRNA-synth_II/BPL/LPL"/>
</dbReference>
<dbReference type="InterPro" id="IPR033729">
    <property type="entry name" value="SerRS_core"/>
</dbReference>
<keyword evidence="15" id="KW-0175">Coiled coil</keyword>
<comment type="similarity">
    <text evidence="3 12">Belongs to the class-II aminoacyl-tRNA synthetase family. Type-1 seryl-tRNA synthetase subfamily.</text>
</comment>
<gene>
    <name evidence="12 17" type="primary">serS</name>
    <name evidence="17" type="ORF">HYG86_09490</name>
</gene>
<dbReference type="GO" id="GO:0016260">
    <property type="term" value="P:selenocysteine biosynthetic process"/>
    <property type="evidence" value="ECO:0007669"/>
    <property type="project" value="UniProtKB-UniRule"/>
</dbReference>
<dbReference type="KEGG" id="acae:HYG86_09490"/>
<dbReference type="UniPathway" id="UPA00906">
    <property type="reaction ID" value="UER00895"/>
</dbReference>
<comment type="subcellular location">
    <subcellularLocation>
        <location evidence="1 12">Cytoplasm</location>
    </subcellularLocation>
</comment>
<dbReference type="PANTHER" id="PTHR43697">
    <property type="entry name" value="SERYL-TRNA SYNTHETASE"/>
    <property type="match status" value="1"/>
</dbReference>
<feature type="binding site" evidence="12 14">
    <location>
        <begin position="261"/>
        <end position="263"/>
    </location>
    <ligand>
        <name>ATP</name>
        <dbReference type="ChEBI" id="CHEBI:30616"/>
    </ligand>
</feature>
<dbReference type="RefSeq" id="WP_213165350.1">
    <property type="nucleotide sequence ID" value="NZ_CP058559.1"/>
</dbReference>
<dbReference type="Pfam" id="PF00587">
    <property type="entry name" value="tRNA-synt_2b"/>
    <property type="match status" value="1"/>
</dbReference>
<dbReference type="Proteomes" id="UP000516160">
    <property type="component" value="Chromosome"/>
</dbReference>
<organism evidence="17 18">
    <name type="scientific">Alkalicella caledoniensis</name>
    <dbReference type="NCBI Taxonomy" id="2731377"/>
    <lineage>
        <taxon>Bacteria</taxon>
        <taxon>Bacillati</taxon>
        <taxon>Bacillota</taxon>
        <taxon>Clostridia</taxon>
        <taxon>Eubacteriales</taxon>
        <taxon>Proteinivoracaceae</taxon>
        <taxon>Alkalicella</taxon>
    </lineage>
</organism>
<dbReference type="AlphaFoldDB" id="A0A7G9W8H3"/>
<name>A0A7G9W8H3_ALKCA</name>
<dbReference type="PROSITE" id="PS50862">
    <property type="entry name" value="AA_TRNA_LIGASE_II"/>
    <property type="match status" value="1"/>
</dbReference>
<dbReference type="InterPro" id="IPR006195">
    <property type="entry name" value="aa-tRNA-synth_II"/>
</dbReference>